<dbReference type="InterPro" id="IPR012340">
    <property type="entry name" value="NA-bd_OB-fold"/>
</dbReference>
<evidence type="ECO:0000256" key="8">
    <source>
        <dbReference type="ARBA" id="ARBA00048573"/>
    </source>
</evidence>
<dbReference type="PROSITE" id="PS50862">
    <property type="entry name" value="AA_TRNA_LIGASE_II"/>
    <property type="match status" value="1"/>
</dbReference>
<keyword evidence="9" id="KW-0648">Protein biosynthesis</keyword>
<dbReference type="SUPFAM" id="SSF50249">
    <property type="entry name" value="Nucleic acid-binding proteins"/>
    <property type="match status" value="1"/>
</dbReference>
<dbReference type="PANTHER" id="PTHR42918">
    <property type="entry name" value="LYSYL-TRNA SYNTHETASE"/>
    <property type="match status" value="1"/>
</dbReference>
<dbReference type="InterPro" id="IPR004365">
    <property type="entry name" value="NA-bd_OB_tRNA"/>
</dbReference>
<dbReference type="EMBL" id="CP053381">
    <property type="protein sequence ID" value="QTP53610.1"/>
    <property type="molecule type" value="Genomic_DNA"/>
</dbReference>
<dbReference type="Pfam" id="PF00152">
    <property type="entry name" value="tRNA-synt_2"/>
    <property type="match status" value="1"/>
</dbReference>
<feature type="binding site" evidence="9">
    <location>
        <position position="425"/>
    </location>
    <ligand>
        <name>Mg(2+)</name>
        <dbReference type="ChEBI" id="CHEBI:18420"/>
        <label>1</label>
    </ligand>
</feature>
<feature type="domain" description="Aminoacyl-transfer RNA synthetases class-II family profile" evidence="12">
    <location>
        <begin position="190"/>
        <end position="513"/>
    </location>
</feature>
<dbReference type="InterPro" id="IPR045864">
    <property type="entry name" value="aa-tRNA-synth_II/BPL/LPL"/>
</dbReference>
<keyword evidence="2 9" id="KW-0963">Cytoplasm</keyword>
<evidence type="ECO:0000313" key="13">
    <source>
        <dbReference type="EMBL" id="QTP53610.1"/>
    </source>
</evidence>
<dbReference type="EC" id="6.1.1.6" evidence="9"/>
<dbReference type="Gene3D" id="2.40.50.140">
    <property type="entry name" value="Nucleic acid-binding proteins"/>
    <property type="match status" value="1"/>
</dbReference>
<comment type="subcellular location">
    <subcellularLocation>
        <location evidence="9">Cytoplasm</location>
    </subcellularLocation>
</comment>
<dbReference type="SUPFAM" id="SSF55681">
    <property type="entry name" value="Class II aaRS and biotin synthetases"/>
    <property type="match status" value="1"/>
</dbReference>
<keyword evidence="7 9" id="KW-0030">Aminoacyl-tRNA synthetase</keyword>
<evidence type="ECO:0000256" key="3">
    <source>
        <dbReference type="ARBA" id="ARBA00022598"/>
    </source>
</evidence>
<dbReference type="HAMAP" id="MF_00252">
    <property type="entry name" value="Lys_tRNA_synth_class2"/>
    <property type="match status" value="1"/>
</dbReference>
<keyword evidence="3 9" id="KW-0436">Ligase</keyword>
<protein>
    <recommendedName>
        <fullName evidence="9">Lysine--tRNA ligase</fullName>
        <ecNumber evidence="9">6.1.1.6</ecNumber>
    </recommendedName>
    <alternativeName>
        <fullName evidence="9">Lysyl-tRNA synthetase</fullName>
        <shortName evidence="9">LysRS</shortName>
    </alternativeName>
</protein>
<evidence type="ECO:0000313" key="14">
    <source>
        <dbReference type="Proteomes" id="UP000671868"/>
    </source>
</evidence>
<sequence>MANQSSSPESPQTDENRLIAERRAKLAARRERADATGGSAFPNDFRRDSLAADLVAELGEKDKDELESLHRPAAVAGRIMRKRGPFLVIQDPSGTIQLYVDKKGLAEEVLEDIKGWDIGDIVAARGPVHKSGKGDLYVMMEEARLLTKSLRPLPDKFHGLTDMEARYRQRYVDLIMNPDSRKVFETRAGVISAMRRFFEERGFMEVETPMLQPIPGGATARPFITHHNALDIDMYLRIAPELYLKRLVVGGFEKVFEINRNFRNEGLSTRHNPEFTMVEFYQAHANHHDLMDLTEEMLRAVALKVLGTTTVVNTVRSAEGEVLETYEYDFGKPLRRISVFDSILEFNPDIHAEALADEAAARQIAERLDIDVKDGWGLGKIQIEIFEKTVEHRLKDPTFITDYPTEVSPLARRKDSDPFVTERFEFFVGGREIANGFSELNDAEDQAERFRAQAAEKEAGDLEAMYYDADYVRALEYGLPPTAGEGIGIDRLVMLFTDSASIRDVLLFPAMRPEVE</sequence>
<accession>A0ABX7W1M4</accession>
<dbReference type="Pfam" id="PF01336">
    <property type="entry name" value="tRNA_anti-codon"/>
    <property type="match status" value="1"/>
</dbReference>
<evidence type="ECO:0000256" key="11">
    <source>
        <dbReference type="SAM" id="Coils"/>
    </source>
</evidence>
<keyword evidence="5 9" id="KW-0547">Nucleotide-binding</keyword>
<dbReference type="GO" id="GO:0004824">
    <property type="term" value="F:lysine-tRNA ligase activity"/>
    <property type="evidence" value="ECO:0007669"/>
    <property type="project" value="UniProtKB-EC"/>
</dbReference>
<gene>
    <name evidence="9 13" type="primary">lysS</name>
    <name evidence="13" type="ORF">HNO51_02300</name>
</gene>
<evidence type="ECO:0000256" key="1">
    <source>
        <dbReference type="ARBA" id="ARBA00008226"/>
    </source>
</evidence>
<evidence type="ECO:0000256" key="10">
    <source>
        <dbReference type="RuleBase" id="RU000336"/>
    </source>
</evidence>
<comment type="subunit">
    <text evidence="9">Homodimer.</text>
</comment>
<comment type="catalytic activity">
    <reaction evidence="8 9 10">
        <text>tRNA(Lys) + L-lysine + ATP = L-lysyl-tRNA(Lys) + AMP + diphosphate</text>
        <dbReference type="Rhea" id="RHEA:20792"/>
        <dbReference type="Rhea" id="RHEA-COMP:9696"/>
        <dbReference type="Rhea" id="RHEA-COMP:9697"/>
        <dbReference type="ChEBI" id="CHEBI:30616"/>
        <dbReference type="ChEBI" id="CHEBI:32551"/>
        <dbReference type="ChEBI" id="CHEBI:33019"/>
        <dbReference type="ChEBI" id="CHEBI:78442"/>
        <dbReference type="ChEBI" id="CHEBI:78529"/>
        <dbReference type="ChEBI" id="CHEBI:456215"/>
        <dbReference type="EC" id="6.1.1.6"/>
    </reaction>
</comment>
<comment type="cofactor">
    <cofactor evidence="9 10">
        <name>Mg(2+)</name>
        <dbReference type="ChEBI" id="CHEBI:18420"/>
    </cofactor>
    <text evidence="9 10">Binds 3 Mg(2+) ions per subunit.</text>
</comment>
<comment type="similarity">
    <text evidence="1 9">Belongs to the class-II aminoacyl-tRNA synthetase family.</text>
</comment>
<evidence type="ECO:0000256" key="2">
    <source>
        <dbReference type="ARBA" id="ARBA00022490"/>
    </source>
</evidence>
<feature type="binding site" evidence="9">
    <location>
        <position position="432"/>
    </location>
    <ligand>
        <name>Mg(2+)</name>
        <dbReference type="ChEBI" id="CHEBI:18420"/>
        <label>1</label>
    </ligand>
</feature>
<dbReference type="InterPro" id="IPR006195">
    <property type="entry name" value="aa-tRNA-synth_II"/>
</dbReference>
<evidence type="ECO:0000256" key="6">
    <source>
        <dbReference type="ARBA" id="ARBA00022840"/>
    </source>
</evidence>
<dbReference type="Gene3D" id="3.30.930.10">
    <property type="entry name" value="Bira Bifunctional Protein, Domain 2"/>
    <property type="match status" value="1"/>
</dbReference>
<feature type="coiled-coil region" evidence="11">
    <location>
        <begin position="433"/>
        <end position="460"/>
    </location>
</feature>
<dbReference type="Proteomes" id="UP000671868">
    <property type="component" value="Chromosome"/>
</dbReference>
<dbReference type="InterPro" id="IPR002313">
    <property type="entry name" value="Lys-tRNA-ligase_II"/>
</dbReference>
<keyword evidence="11" id="KW-0175">Coiled coil</keyword>
<dbReference type="RefSeq" id="WP_209538377.1">
    <property type="nucleotide sequence ID" value="NZ_CP053381.1"/>
</dbReference>
<evidence type="ECO:0000256" key="9">
    <source>
        <dbReference type="HAMAP-Rule" id="MF_00252"/>
    </source>
</evidence>
<dbReference type="InterPro" id="IPR004364">
    <property type="entry name" value="Aa-tRNA-synt_II"/>
</dbReference>
<dbReference type="PRINTS" id="PR00982">
    <property type="entry name" value="TRNASYNTHLYS"/>
</dbReference>
<keyword evidence="14" id="KW-1185">Reference proteome</keyword>
<feature type="binding site" evidence="9">
    <location>
        <position position="432"/>
    </location>
    <ligand>
        <name>Mg(2+)</name>
        <dbReference type="ChEBI" id="CHEBI:18420"/>
        <label>2</label>
    </ligand>
</feature>
<keyword evidence="4 9" id="KW-0479">Metal-binding</keyword>
<dbReference type="PANTHER" id="PTHR42918:SF15">
    <property type="entry name" value="LYSINE--TRNA LIGASE, CHLOROPLASTIC_MITOCHONDRIAL"/>
    <property type="match status" value="1"/>
</dbReference>
<evidence type="ECO:0000259" key="12">
    <source>
        <dbReference type="PROSITE" id="PS50862"/>
    </source>
</evidence>
<evidence type="ECO:0000256" key="7">
    <source>
        <dbReference type="ARBA" id="ARBA00023146"/>
    </source>
</evidence>
<evidence type="ECO:0000256" key="5">
    <source>
        <dbReference type="ARBA" id="ARBA00022741"/>
    </source>
</evidence>
<organism evidence="13 14">
    <name type="scientific">Billgrantia sulfidoxydans</name>
    <dbReference type="NCBI Taxonomy" id="2733484"/>
    <lineage>
        <taxon>Bacteria</taxon>
        <taxon>Pseudomonadati</taxon>
        <taxon>Pseudomonadota</taxon>
        <taxon>Gammaproteobacteria</taxon>
        <taxon>Oceanospirillales</taxon>
        <taxon>Halomonadaceae</taxon>
        <taxon>Billgrantia</taxon>
    </lineage>
</organism>
<dbReference type="CDD" id="cd04322">
    <property type="entry name" value="LysRS_N"/>
    <property type="match status" value="1"/>
</dbReference>
<dbReference type="NCBIfam" id="TIGR00499">
    <property type="entry name" value="lysS_bact"/>
    <property type="match status" value="1"/>
</dbReference>
<dbReference type="CDD" id="cd00775">
    <property type="entry name" value="LysRS_core"/>
    <property type="match status" value="1"/>
</dbReference>
<name>A0ABX7W1M4_9GAMM</name>
<proteinExistence type="inferred from homology"/>
<reference evidence="13 14" key="1">
    <citation type="journal article" date="2021" name="Front. Microbiol.">
        <title>Aerobic Denitrification and Heterotrophic Sulfur Oxidation in the Genus Halomonas Revealed by Six Novel Species Characterizations and Genome-Based Analysis.</title>
        <authorList>
            <person name="Wang L."/>
            <person name="Shao Z."/>
        </authorList>
    </citation>
    <scope>NUCLEOTIDE SEQUENCE [LARGE SCALE GENOMIC DNA]</scope>
    <source>
        <strain evidence="13 14">MCCC 1A11059</strain>
    </source>
</reference>
<evidence type="ECO:0000256" key="4">
    <source>
        <dbReference type="ARBA" id="ARBA00022723"/>
    </source>
</evidence>
<keyword evidence="9 10" id="KW-0460">Magnesium</keyword>
<dbReference type="InterPro" id="IPR044136">
    <property type="entry name" value="Lys-tRNA-ligase_II_N"/>
</dbReference>
<dbReference type="NCBIfam" id="NF001756">
    <property type="entry name" value="PRK00484.1"/>
    <property type="match status" value="1"/>
</dbReference>
<keyword evidence="6 9" id="KW-0067">ATP-binding</keyword>
<dbReference type="InterPro" id="IPR018149">
    <property type="entry name" value="Lys-tRNA-synth_II_C"/>
</dbReference>